<organism evidence="2 3">
    <name type="scientific">Cryomyces antarcticus</name>
    <dbReference type="NCBI Taxonomy" id="329879"/>
    <lineage>
        <taxon>Eukaryota</taxon>
        <taxon>Fungi</taxon>
        <taxon>Dikarya</taxon>
        <taxon>Ascomycota</taxon>
        <taxon>Pezizomycotina</taxon>
        <taxon>Dothideomycetes</taxon>
        <taxon>Dothideomycetes incertae sedis</taxon>
        <taxon>Cryomyces</taxon>
    </lineage>
</organism>
<dbReference type="Proteomes" id="UP001357485">
    <property type="component" value="Unassembled WGS sequence"/>
</dbReference>
<feature type="compositionally biased region" description="Basic and acidic residues" evidence="1">
    <location>
        <begin position="157"/>
        <end position="168"/>
    </location>
</feature>
<protein>
    <submittedName>
        <fullName evidence="2">Uncharacterized protein</fullName>
    </submittedName>
</protein>
<feature type="compositionally biased region" description="Basic residues" evidence="1">
    <location>
        <begin position="1"/>
        <end position="20"/>
    </location>
</feature>
<reference evidence="2 3" key="1">
    <citation type="submission" date="2023-08" db="EMBL/GenBank/DDBJ databases">
        <title>Black Yeasts Isolated from many extreme environments.</title>
        <authorList>
            <person name="Coleine C."/>
            <person name="Stajich J.E."/>
            <person name="Selbmann L."/>
        </authorList>
    </citation>
    <scope>NUCLEOTIDE SEQUENCE [LARGE SCALE GENOMIC DNA]</scope>
    <source>
        <strain evidence="2 3">CCFEE 536</strain>
    </source>
</reference>
<dbReference type="EMBL" id="JAVRRA010010247">
    <property type="protein sequence ID" value="KAK5242420.1"/>
    <property type="molecule type" value="Genomic_DNA"/>
</dbReference>
<feature type="compositionally biased region" description="Low complexity" evidence="1">
    <location>
        <begin position="66"/>
        <end position="84"/>
    </location>
</feature>
<evidence type="ECO:0000313" key="2">
    <source>
        <dbReference type="EMBL" id="KAK5242420.1"/>
    </source>
</evidence>
<feature type="region of interest" description="Disordered" evidence="1">
    <location>
        <begin position="1"/>
        <end position="133"/>
    </location>
</feature>
<name>A0ABR0LUK3_9PEZI</name>
<comment type="caution">
    <text evidence="2">The sequence shown here is derived from an EMBL/GenBank/DDBJ whole genome shotgun (WGS) entry which is preliminary data.</text>
</comment>
<proteinExistence type="predicted"/>
<feature type="compositionally biased region" description="Low complexity" evidence="1">
    <location>
        <begin position="174"/>
        <end position="188"/>
    </location>
</feature>
<keyword evidence="3" id="KW-1185">Reference proteome</keyword>
<feature type="compositionally biased region" description="Polar residues" evidence="1">
    <location>
        <begin position="102"/>
        <end position="112"/>
    </location>
</feature>
<gene>
    <name evidence="2" type="ORF">LTR16_008520</name>
</gene>
<feature type="region of interest" description="Disordered" evidence="1">
    <location>
        <begin position="145"/>
        <end position="189"/>
    </location>
</feature>
<evidence type="ECO:0000256" key="1">
    <source>
        <dbReference type="SAM" id="MobiDB-lite"/>
    </source>
</evidence>
<accession>A0ABR0LUK3</accession>
<evidence type="ECO:0000313" key="3">
    <source>
        <dbReference type="Proteomes" id="UP001357485"/>
    </source>
</evidence>
<sequence>MPGPRRRTPGHTPYARRHTPKTPNAGRTRAPPYRPNRSFSEISDHLNDPVETFNEPVQPPREAHESSVLPSSPPSSRRNVNRVNYRALQNGRDPAPTRDSDTFITSNSSESFATARDGRPTIGERTASAPTGRQHAEGLPIITEEEDEVEAPSSHPSTDRPVIDHMPMEEIAPESEQQQRSSSEPIEPAHYSYILDLTSGVNGWMD</sequence>